<feature type="transmembrane region" description="Helical" evidence="10">
    <location>
        <begin position="264"/>
        <end position="283"/>
    </location>
</feature>
<dbReference type="InterPro" id="IPR010096">
    <property type="entry name" value="NADH-Q_OxRdtase_suN/2"/>
</dbReference>
<dbReference type="EMBL" id="JX499144">
    <property type="protein sequence ID" value="AFR90416.1"/>
    <property type="molecule type" value="Genomic_DNA"/>
</dbReference>
<evidence type="ECO:0000256" key="10">
    <source>
        <dbReference type="SAM" id="Phobius"/>
    </source>
</evidence>
<evidence type="ECO:0000256" key="6">
    <source>
        <dbReference type="ARBA" id="ARBA00022989"/>
    </source>
</evidence>
<evidence type="ECO:0000313" key="13">
    <source>
        <dbReference type="Proteomes" id="UP000011958"/>
    </source>
</evidence>
<keyword evidence="13" id="KW-1185">Reference proteome</keyword>
<dbReference type="HAMAP" id="MF_00445">
    <property type="entry name" value="NDH1_NuoN_1"/>
    <property type="match status" value="1"/>
</dbReference>
<feature type="transmembrane region" description="Helical" evidence="10">
    <location>
        <begin position="230"/>
        <end position="252"/>
    </location>
</feature>
<feature type="transmembrane region" description="Helical" evidence="10">
    <location>
        <begin position="443"/>
        <end position="464"/>
    </location>
</feature>
<dbReference type="GO" id="GO:0016020">
    <property type="term" value="C:membrane"/>
    <property type="evidence" value="ECO:0007669"/>
    <property type="project" value="UniProtKB-SubCell"/>
</dbReference>
<keyword evidence="6 10" id="KW-1133">Transmembrane helix</keyword>
<evidence type="ECO:0000256" key="1">
    <source>
        <dbReference type="ARBA" id="ARBA00004141"/>
    </source>
</evidence>
<reference evidence="12" key="1">
    <citation type="journal article" date="2013" name="FASEB J.">
        <title>Sequencing and characterization of the complete mitochondrial genomes of three Pneumocystis species provide new insights into divergence between human and rodent Pneumocystis.</title>
        <authorList>
            <person name="Ma L"/>
            <person name="Huang DW"/>
            <person name="Cuomo CA"/>
            <person name="Sykes S"/>
            <person name="Fantoni G"/>
            <person name="Das B"/>
            <person name="Sherman BT"/>
            <person name="Yang J"/>
            <person name="Huber C"/>
            <person name="Xia Y"/>
            <person name="Davey E"/>
            <person name="Kutty G"/>
            <person name="Bishop L"/>
            <person name="Sassi M"/>
            <person name="Lempicki RA Kovacs.JA."/>
        </authorList>
    </citation>
    <scope>NUCLEOTIDE SEQUENCE [LARGE SCALE GENOMIC DNA]</scope>
    <source>
        <strain>B123</strain>
    </source>
</reference>
<dbReference type="RefSeq" id="YP_007475006.1">
    <property type="nucleotide sequence ID" value="NC_020332.1"/>
</dbReference>
<keyword evidence="7 10" id="KW-0472">Membrane</keyword>
<comment type="similarity">
    <text evidence="2">Belongs to the complex I subunit 2 family.</text>
</comment>
<geneLocation type="mitochondrion" evidence="12"/>
<dbReference type="PANTHER" id="PTHR22773">
    <property type="entry name" value="NADH DEHYDROGENASE"/>
    <property type="match status" value="1"/>
</dbReference>
<dbReference type="GO" id="GO:0042773">
    <property type="term" value="P:ATP synthesis coupled electron transport"/>
    <property type="evidence" value="ECO:0007669"/>
    <property type="project" value="InterPro"/>
</dbReference>
<evidence type="ECO:0000256" key="3">
    <source>
        <dbReference type="ARBA" id="ARBA00012944"/>
    </source>
</evidence>
<proteinExistence type="inferred from homology"/>
<feature type="transmembrane region" description="Helical" evidence="10">
    <location>
        <begin position="32"/>
        <end position="56"/>
    </location>
</feature>
<dbReference type="EC" id="7.1.1.2" evidence="3"/>
<dbReference type="Pfam" id="PF00361">
    <property type="entry name" value="Proton_antipo_M"/>
    <property type="match status" value="1"/>
</dbReference>
<feature type="domain" description="NADH:quinone oxidoreductase/Mrp antiporter transmembrane" evidence="11">
    <location>
        <begin position="126"/>
        <end position="418"/>
    </location>
</feature>
<keyword evidence="12" id="KW-0496">Mitochondrion</keyword>
<evidence type="ECO:0000256" key="2">
    <source>
        <dbReference type="ARBA" id="ARBA00007012"/>
    </source>
</evidence>
<gene>
    <name evidence="12" type="primary">nad2</name>
</gene>
<comment type="subcellular location">
    <subcellularLocation>
        <location evidence="1">Membrane</location>
        <topology evidence="1">Multi-pass membrane protein</topology>
    </subcellularLocation>
</comment>
<accession>M1FPY2</accession>
<keyword evidence="5 10" id="KW-0812">Transmembrane</keyword>
<feature type="transmembrane region" description="Helical" evidence="10">
    <location>
        <begin position="156"/>
        <end position="178"/>
    </location>
</feature>
<evidence type="ECO:0000256" key="7">
    <source>
        <dbReference type="ARBA" id="ARBA00023136"/>
    </source>
</evidence>
<evidence type="ECO:0000259" key="11">
    <source>
        <dbReference type="Pfam" id="PF00361"/>
    </source>
</evidence>
<dbReference type="GeneID" id="14657965"/>
<name>M1FPY2_PNEMU</name>
<evidence type="ECO:0000256" key="9">
    <source>
        <dbReference type="ARBA" id="ARBA00049551"/>
    </source>
</evidence>
<feature type="transmembrane region" description="Helical" evidence="10">
    <location>
        <begin position="365"/>
        <end position="391"/>
    </location>
</feature>
<evidence type="ECO:0000256" key="4">
    <source>
        <dbReference type="ARBA" id="ARBA00021008"/>
    </source>
</evidence>
<comment type="catalytic activity">
    <reaction evidence="9">
        <text>a ubiquinone + NADH + 5 H(+)(in) = a ubiquinol + NAD(+) + 4 H(+)(out)</text>
        <dbReference type="Rhea" id="RHEA:29091"/>
        <dbReference type="Rhea" id="RHEA-COMP:9565"/>
        <dbReference type="Rhea" id="RHEA-COMP:9566"/>
        <dbReference type="ChEBI" id="CHEBI:15378"/>
        <dbReference type="ChEBI" id="CHEBI:16389"/>
        <dbReference type="ChEBI" id="CHEBI:17976"/>
        <dbReference type="ChEBI" id="CHEBI:57540"/>
        <dbReference type="ChEBI" id="CHEBI:57945"/>
        <dbReference type="EC" id="7.1.1.2"/>
    </reaction>
</comment>
<dbReference type="InterPro" id="IPR001750">
    <property type="entry name" value="ND/Mrp_TM"/>
</dbReference>
<evidence type="ECO:0000256" key="5">
    <source>
        <dbReference type="ARBA" id="ARBA00022692"/>
    </source>
</evidence>
<evidence type="ECO:0000256" key="8">
    <source>
        <dbReference type="ARBA" id="ARBA00031028"/>
    </source>
</evidence>
<protein>
    <recommendedName>
        <fullName evidence="4">NADH-ubiquinone oxidoreductase chain 2</fullName>
        <ecNumber evidence="3">7.1.1.2</ecNumber>
    </recommendedName>
    <alternativeName>
        <fullName evidence="8">NADH dehydrogenase subunit 2</fullName>
    </alternativeName>
</protein>
<dbReference type="AlphaFoldDB" id="M1FPY2"/>
<evidence type="ECO:0000313" key="12">
    <source>
        <dbReference type="EMBL" id="AFR90416.1"/>
    </source>
</evidence>
<feature type="transmembrane region" description="Helical" evidence="10">
    <location>
        <begin position="290"/>
        <end position="310"/>
    </location>
</feature>
<feature type="transmembrane region" description="Helical" evidence="10">
    <location>
        <begin position="68"/>
        <end position="89"/>
    </location>
</feature>
<organism>
    <name type="scientific">Pneumocystis murina (strain B123)</name>
    <name type="common">Mouse pneumocystis pneumonia agent</name>
    <name type="synonym">Pneumocystis carinii f. sp. muris</name>
    <dbReference type="NCBI Taxonomy" id="1069680"/>
    <lineage>
        <taxon>Eukaryota</taxon>
        <taxon>Fungi</taxon>
        <taxon>Dikarya</taxon>
        <taxon>Ascomycota</taxon>
        <taxon>Taphrinomycotina</taxon>
        <taxon>Pneumocystomycetes</taxon>
        <taxon>Pneumocystaceae</taxon>
        <taxon>Pneumocystis</taxon>
    </lineage>
</organism>
<feature type="transmembrane region" description="Helical" evidence="10">
    <location>
        <begin position="109"/>
        <end position="136"/>
    </location>
</feature>
<feature type="transmembrane region" description="Helical" evidence="10">
    <location>
        <begin position="322"/>
        <end position="344"/>
    </location>
</feature>
<feature type="transmembrane region" description="Helical" evidence="10">
    <location>
        <begin position="403"/>
        <end position="423"/>
    </location>
</feature>
<dbReference type="GO" id="GO:0008137">
    <property type="term" value="F:NADH dehydrogenase (ubiquinone) activity"/>
    <property type="evidence" value="ECO:0007669"/>
    <property type="project" value="UniProtKB-EC"/>
</dbReference>
<sequence length="478" mass="53351">MLLLSIIGQLIAIAFSSPHWNLVLLSRISILSLIYSIFLTYNVYYVDLLGSGLGIYSGFLQVTSLTQFIDVFISLLGICILGITGFYSIDKKNSRELTNLFDFKQILEYPLLSIFLLLGSQLIISSLNMISFYLSLELQSFSLYILSSLYSSKHGLKYYFLGALSSCFVLLGLGLLYSYTGITSLESLAIFNEVNTNIYLQISILILISGILFKVASVPFHQWAIDVYDGVPTIITTWLTTLTKISLLIFLMEFLSSTSSSSGLTILTFLSVLSIVVGSLLGLSQSRIKWLLIYSMVSHVGFLILSLSILQEKSLEAFLFYLVQYSLTNLNIFLILIAMGYFCNNPDSEDSPIMYIKSLRGFTKVNSLLSICFTISLLSLGGIPPFIGFFGKFNILYNTVSQGYLFITIIILLASVLSISYYLKVIQSIFFGESTSSFNNIQISTYLSTVISLLTLTILVFLIYPDLLLQLVHLTICK</sequence>
<dbReference type="Proteomes" id="UP000011958">
    <property type="component" value="Mitochondrion"/>
</dbReference>
<feature type="transmembrane region" description="Helical" evidence="10">
    <location>
        <begin position="198"/>
        <end position="218"/>
    </location>
</feature>
<dbReference type="STRING" id="1069680.M1FPY2"/>